<dbReference type="PANTHER" id="PTHR43884">
    <property type="entry name" value="ACYL-COA DEHYDROGENASE"/>
    <property type="match status" value="1"/>
</dbReference>
<dbReference type="FunFam" id="1.20.140.10:FF:000004">
    <property type="entry name" value="Acyl-CoA dehydrogenase FadE25"/>
    <property type="match status" value="1"/>
</dbReference>
<gene>
    <name evidence="12" type="ORF">H9853_11355</name>
</gene>
<dbReference type="InterPro" id="IPR046373">
    <property type="entry name" value="Acyl-CoA_Oxase/DH_mid-dom_sf"/>
</dbReference>
<evidence type="ECO:0000256" key="8">
    <source>
        <dbReference type="RuleBase" id="RU362125"/>
    </source>
</evidence>
<keyword evidence="5 8" id="KW-0560">Oxidoreductase</keyword>
<comment type="similarity">
    <text evidence="2 8">Belongs to the acyl-CoA dehydrogenase family.</text>
</comment>
<dbReference type="InterPro" id="IPR013786">
    <property type="entry name" value="AcylCoA_DH/ox_N"/>
</dbReference>
<evidence type="ECO:0000256" key="5">
    <source>
        <dbReference type="ARBA" id="ARBA00023002"/>
    </source>
</evidence>
<evidence type="ECO:0000256" key="3">
    <source>
        <dbReference type="ARBA" id="ARBA00022630"/>
    </source>
</evidence>
<dbReference type="Gene3D" id="1.20.140.10">
    <property type="entry name" value="Butyryl-CoA Dehydrogenase, subunit A, domain 3"/>
    <property type="match status" value="1"/>
</dbReference>
<dbReference type="AlphaFoldDB" id="A0A9D1WC48"/>
<dbReference type="PROSITE" id="PS00073">
    <property type="entry name" value="ACYL_COA_DH_2"/>
    <property type="match status" value="1"/>
</dbReference>
<evidence type="ECO:0000259" key="9">
    <source>
        <dbReference type="Pfam" id="PF00441"/>
    </source>
</evidence>
<evidence type="ECO:0000256" key="7">
    <source>
        <dbReference type="ARBA" id="ARBA00072305"/>
    </source>
</evidence>
<dbReference type="Gene3D" id="2.40.110.10">
    <property type="entry name" value="Butyryl-CoA Dehydrogenase, subunit A, domain 2"/>
    <property type="match status" value="1"/>
</dbReference>
<dbReference type="SUPFAM" id="SSF56645">
    <property type="entry name" value="Acyl-CoA dehydrogenase NM domain-like"/>
    <property type="match status" value="1"/>
</dbReference>
<dbReference type="SUPFAM" id="SSF47203">
    <property type="entry name" value="Acyl-CoA dehydrogenase C-terminal domain-like"/>
    <property type="match status" value="1"/>
</dbReference>
<sequence length="383" mass="42085">MNFKLSDEHRLIQEAARDFATRELAVDVIERDKESRFPLRQVQLMGELGFMGVTIPMKYGGAEMDHLSYVLIIEELAKIDASSAVIVSAHNSLALWGLNTYGTEEQKEKFLKPLAEGKKLGAFALSEPEAGSDASSQHTSARKTEDGYILNGNKNWITNGSSADTYIVIAQTDHSRGSHGISAFIIEKNQPGFTIGPKEDKLGIRSSDTHALHFSDVAVSESQLLGQEGSGFKIAMETLDGGRIGIAAQAVGIAEGAYQLALKYAQERKTFGKPIFKHQAIQFKLSDMATKIQAARLLTYQAAALKDQGERYTKEAAMAKLFASETAMSSTIEAIQIHGGYGYVREYQVERMMRDAKITEIYEGTSEIQKMVIARELLKSLSS</sequence>
<accession>A0A9D1WC48</accession>
<dbReference type="Pfam" id="PF02770">
    <property type="entry name" value="Acyl-CoA_dh_M"/>
    <property type="match status" value="1"/>
</dbReference>
<comment type="caution">
    <text evidence="12">The sequence shown here is derived from an EMBL/GenBank/DDBJ whole genome shotgun (WGS) entry which is preliminary data.</text>
</comment>
<feature type="domain" description="Acyl-CoA oxidase/dehydrogenase middle" evidence="10">
    <location>
        <begin position="122"/>
        <end position="217"/>
    </location>
</feature>
<evidence type="ECO:0000313" key="12">
    <source>
        <dbReference type="EMBL" id="HIX55607.1"/>
    </source>
</evidence>
<dbReference type="InterPro" id="IPR006089">
    <property type="entry name" value="Acyl-CoA_DH_CS"/>
</dbReference>
<dbReference type="PANTHER" id="PTHR43884:SF12">
    <property type="entry name" value="ISOVALERYL-COA DEHYDROGENASE, MITOCHONDRIAL-RELATED"/>
    <property type="match status" value="1"/>
</dbReference>
<feature type="domain" description="Acyl-CoA dehydrogenase/oxidase C-terminal" evidence="9">
    <location>
        <begin position="229"/>
        <end position="378"/>
    </location>
</feature>
<dbReference type="FunFam" id="1.10.540.10:FF:000002">
    <property type="entry name" value="Acyl-CoA dehydrogenase FadE19"/>
    <property type="match status" value="1"/>
</dbReference>
<dbReference type="PIRSF" id="PIRSF016578">
    <property type="entry name" value="HsaA"/>
    <property type="match status" value="1"/>
</dbReference>
<reference evidence="12" key="2">
    <citation type="submission" date="2021-04" db="EMBL/GenBank/DDBJ databases">
        <authorList>
            <person name="Gilroy R."/>
        </authorList>
    </citation>
    <scope>NUCLEOTIDE SEQUENCE</scope>
    <source>
        <strain evidence="12">1719</strain>
    </source>
</reference>
<dbReference type="InterPro" id="IPR009100">
    <property type="entry name" value="AcylCoA_DH/oxidase_NM_dom_sf"/>
</dbReference>
<dbReference type="Pfam" id="PF00441">
    <property type="entry name" value="Acyl-CoA_dh_1"/>
    <property type="match status" value="1"/>
</dbReference>
<dbReference type="InterPro" id="IPR006091">
    <property type="entry name" value="Acyl-CoA_Oxase/DH_mid-dom"/>
</dbReference>
<protein>
    <recommendedName>
        <fullName evidence="7">Cyclohex-1-ene-1-carbonyl-CoA dehydrogenase</fullName>
        <ecNumber evidence="6">1.3.8.10</ecNumber>
    </recommendedName>
</protein>
<dbReference type="Proteomes" id="UP000824156">
    <property type="component" value="Unassembled WGS sequence"/>
</dbReference>
<comment type="cofactor">
    <cofactor evidence="1 8">
        <name>FAD</name>
        <dbReference type="ChEBI" id="CHEBI:57692"/>
    </cofactor>
</comment>
<organism evidence="12 13">
    <name type="scientific">Candidatus Sphingobacterium stercoripullorum</name>
    <dbReference type="NCBI Taxonomy" id="2838759"/>
    <lineage>
        <taxon>Bacteria</taxon>
        <taxon>Pseudomonadati</taxon>
        <taxon>Bacteroidota</taxon>
        <taxon>Sphingobacteriia</taxon>
        <taxon>Sphingobacteriales</taxon>
        <taxon>Sphingobacteriaceae</taxon>
        <taxon>Sphingobacterium</taxon>
    </lineage>
</organism>
<evidence type="ECO:0000256" key="6">
    <source>
        <dbReference type="ARBA" id="ARBA00066362"/>
    </source>
</evidence>
<name>A0A9D1WC48_9SPHI</name>
<dbReference type="InterPro" id="IPR036250">
    <property type="entry name" value="AcylCo_DH-like_C"/>
</dbReference>
<dbReference type="PROSITE" id="PS00072">
    <property type="entry name" value="ACYL_COA_DH_1"/>
    <property type="match status" value="1"/>
</dbReference>
<dbReference type="Gene3D" id="1.10.540.10">
    <property type="entry name" value="Acyl-CoA dehydrogenase/oxidase, N-terminal domain"/>
    <property type="match status" value="1"/>
</dbReference>
<evidence type="ECO:0000259" key="10">
    <source>
        <dbReference type="Pfam" id="PF02770"/>
    </source>
</evidence>
<evidence type="ECO:0000256" key="2">
    <source>
        <dbReference type="ARBA" id="ARBA00009347"/>
    </source>
</evidence>
<evidence type="ECO:0000256" key="4">
    <source>
        <dbReference type="ARBA" id="ARBA00022827"/>
    </source>
</evidence>
<proteinExistence type="inferred from homology"/>
<reference evidence="12" key="1">
    <citation type="journal article" date="2021" name="PeerJ">
        <title>Extensive microbial diversity within the chicken gut microbiome revealed by metagenomics and culture.</title>
        <authorList>
            <person name="Gilroy R."/>
            <person name="Ravi A."/>
            <person name="Getino M."/>
            <person name="Pursley I."/>
            <person name="Horton D.L."/>
            <person name="Alikhan N.F."/>
            <person name="Baker D."/>
            <person name="Gharbi K."/>
            <person name="Hall N."/>
            <person name="Watson M."/>
            <person name="Adriaenssens E.M."/>
            <person name="Foster-Nyarko E."/>
            <person name="Jarju S."/>
            <person name="Secka A."/>
            <person name="Antonio M."/>
            <person name="Oren A."/>
            <person name="Chaudhuri R.R."/>
            <person name="La Ragione R."/>
            <person name="Hildebrand F."/>
            <person name="Pallen M.J."/>
        </authorList>
    </citation>
    <scope>NUCLEOTIDE SEQUENCE</scope>
    <source>
        <strain evidence="12">1719</strain>
    </source>
</reference>
<dbReference type="InterPro" id="IPR009075">
    <property type="entry name" value="AcylCo_DH/oxidase_C"/>
</dbReference>
<dbReference type="Pfam" id="PF02771">
    <property type="entry name" value="Acyl-CoA_dh_N"/>
    <property type="match status" value="1"/>
</dbReference>
<dbReference type="EMBL" id="DXEZ01000321">
    <property type="protein sequence ID" value="HIX55607.1"/>
    <property type="molecule type" value="Genomic_DNA"/>
</dbReference>
<evidence type="ECO:0000256" key="1">
    <source>
        <dbReference type="ARBA" id="ARBA00001974"/>
    </source>
</evidence>
<keyword evidence="3 8" id="KW-0285">Flavoprotein</keyword>
<dbReference type="GO" id="GO:0003995">
    <property type="term" value="F:acyl-CoA dehydrogenase activity"/>
    <property type="evidence" value="ECO:0007669"/>
    <property type="project" value="InterPro"/>
</dbReference>
<evidence type="ECO:0000259" key="11">
    <source>
        <dbReference type="Pfam" id="PF02771"/>
    </source>
</evidence>
<dbReference type="InterPro" id="IPR037069">
    <property type="entry name" value="AcylCoA_DH/ox_N_sf"/>
</dbReference>
<keyword evidence="4 8" id="KW-0274">FAD</keyword>
<dbReference type="FunFam" id="2.40.110.10:FF:000001">
    <property type="entry name" value="Acyl-CoA dehydrogenase, mitochondrial"/>
    <property type="match status" value="1"/>
</dbReference>
<evidence type="ECO:0000313" key="13">
    <source>
        <dbReference type="Proteomes" id="UP000824156"/>
    </source>
</evidence>
<dbReference type="CDD" id="cd01158">
    <property type="entry name" value="SCAD_SBCAD"/>
    <property type="match status" value="1"/>
</dbReference>
<dbReference type="EC" id="1.3.8.10" evidence="6"/>
<feature type="domain" description="Acyl-CoA dehydrogenase/oxidase N-terminal" evidence="11">
    <location>
        <begin position="6"/>
        <end position="118"/>
    </location>
</feature>
<dbReference type="GO" id="GO:0050660">
    <property type="term" value="F:flavin adenine dinucleotide binding"/>
    <property type="evidence" value="ECO:0007669"/>
    <property type="project" value="InterPro"/>
</dbReference>